<dbReference type="InterPro" id="IPR018164">
    <property type="entry name" value="Ala-tRNA-synth_IIc_N"/>
</dbReference>
<dbReference type="InterPro" id="IPR018163">
    <property type="entry name" value="Thr/Ala-tRNA-synth_IIc_edit"/>
</dbReference>
<evidence type="ECO:0000256" key="5">
    <source>
        <dbReference type="ARBA" id="ARBA00022840"/>
    </source>
</evidence>
<protein>
    <recommendedName>
        <fullName evidence="9">Alanine--tRNA ligase</fullName>
        <ecNumber evidence="9">6.1.1.7</ecNumber>
    </recommendedName>
    <alternativeName>
        <fullName evidence="9">Alanyl-tRNA synthetase</fullName>
        <shortName evidence="9">AlaRS</shortName>
    </alternativeName>
</protein>
<dbReference type="NCBIfam" id="TIGR00344">
    <property type="entry name" value="alaS"/>
    <property type="match status" value="1"/>
</dbReference>
<dbReference type="Gene3D" id="3.30.930.10">
    <property type="entry name" value="Bira Bifunctional Protein, Domain 2"/>
    <property type="match status" value="1"/>
</dbReference>
<dbReference type="InterPro" id="IPR002318">
    <property type="entry name" value="Ala-tRNA-lgiase_IIc"/>
</dbReference>
<gene>
    <name evidence="9" type="primary">alaS</name>
    <name evidence="11" type="ORF">A2812_00380</name>
</gene>
<dbReference type="FunFam" id="3.30.980.10:FF:000004">
    <property type="entry name" value="Alanine--tRNA ligase, cytoplasmic"/>
    <property type="match status" value="1"/>
</dbReference>
<keyword evidence="4 9" id="KW-0547">Nucleotide-binding</keyword>
<feature type="binding site" evidence="9">
    <location>
        <position position="579"/>
    </location>
    <ligand>
        <name>Zn(2+)</name>
        <dbReference type="ChEBI" id="CHEBI:29105"/>
    </ligand>
</feature>
<dbReference type="NCBIfam" id="NF002436">
    <property type="entry name" value="PRK01584.1"/>
    <property type="match status" value="1"/>
</dbReference>
<dbReference type="PROSITE" id="PS50860">
    <property type="entry name" value="AA_TRNA_LIGASE_II_ALA"/>
    <property type="match status" value="1"/>
</dbReference>
<dbReference type="EMBL" id="MHOM01000051">
    <property type="protein sequence ID" value="OGZ62768.1"/>
    <property type="molecule type" value="Genomic_DNA"/>
</dbReference>
<dbReference type="InterPro" id="IPR012947">
    <property type="entry name" value="tRNA_SAD"/>
</dbReference>
<dbReference type="InterPro" id="IPR045864">
    <property type="entry name" value="aa-tRNA-synth_II/BPL/LPL"/>
</dbReference>
<dbReference type="EC" id="6.1.1.7" evidence="9"/>
<evidence type="ECO:0000256" key="8">
    <source>
        <dbReference type="ARBA" id="ARBA00023146"/>
    </source>
</evidence>
<reference evidence="11 12" key="1">
    <citation type="journal article" date="2016" name="Nat. Commun.">
        <title>Thousands of microbial genomes shed light on interconnected biogeochemical processes in an aquifer system.</title>
        <authorList>
            <person name="Anantharaman K."/>
            <person name="Brown C.T."/>
            <person name="Hug L.A."/>
            <person name="Sharon I."/>
            <person name="Castelle C.J."/>
            <person name="Probst A.J."/>
            <person name="Thomas B.C."/>
            <person name="Singh A."/>
            <person name="Wilkins M.J."/>
            <person name="Karaoz U."/>
            <person name="Brodie E.L."/>
            <person name="Williams K.H."/>
            <person name="Hubbard S.S."/>
            <person name="Banfield J.F."/>
        </authorList>
    </citation>
    <scope>NUCLEOTIDE SEQUENCE [LARGE SCALE GENOMIC DNA]</scope>
</reference>
<evidence type="ECO:0000256" key="3">
    <source>
        <dbReference type="ARBA" id="ARBA00022598"/>
    </source>
</evidence>
<feature type="binding site" evidence="9">
    <location>
        <position position="575"/>
    </location>
    <ligand>
        <name>Zn(2+)</name>
        <dbReference type="ChEBI" id="CHEBI:29105"/>
    </ligand>
</feature>
<evidence type="ECO:0000313" key="11">
    <source>
        <dbReference type="EMBL" id="OGZ62768.1"/>
    </source>
</evidence>
<keyword evidence="8 9" id="KW-0030">Aminoacyl-tRNA synthetase</keyword>
<dbReference type="InterPro" id="IPR023033">
    <property type="entry name" value="Ala_tRNA_ligase_euk/bac"/>
</dbReference>
<feature type="binding site" evidence="9">
    <location>
        <position position="473"/>
    </location>
    <ligand>
        <name>Zn(2+)</name>
        <dbReference type="ChEBI" id="CHEBI:29105"/>
    </ligand>
</feature>
<dbReference type="Gene3D" id="3.30.54.20">
    <property type="match status" value="1"/>
</dbReference>
<keyword evidence="3 9" id="KW-0436">Ligase</keyword>
<dbReference type="Gene3D" id="3.30.980.10">
    <property type="entry name" value="Threonyl-trna Synthetase, Chain A, domain 2"/>
    <property type="match status" value="1"/>
</dbReference>
<dbReference type="PANTHER" id="PTHR11777:SF9">
    <property type="entry name" value="ALANINE--TRNA LIGASE, CYTOPLASMIC"/>
    <property type="match status" value="1"/>
</dbReference>
<comment type="caution">
    <text evidence="11">The sequence shown here is derived from an EMBL/GenBank/DDBJ whole genome shotgun (WGS) entry which is preliminary data.</text>
</comment>
<feature type="binding site" evidence="9">
    <location>
        <position position="469"/>
    </location>
    <ligand>
        <name>Zn(2+)</name>
        <dbReference type="ChEBI" id="CHEBI:29105"/>
    </ligand>
</feature>
<keyword evidence="9" id="KW-0862">Zinc</keyword>
<dbReference type="PANTHER" id="PTHR11777">
    <property type="entry name" value="ALANYL-TRNA SYNTHETASE"/>
    <property type="match status" value="1"/>
</dbReference>
<accession>A0A1G2HLI5</accession>
<evidence type="ECO:0000256" key="2">
    <source>
        <dbReference type="ARBA" id="ARBA00022555"/>
    </source>
</evidence>
<dbReference type="SMART" id="SM00863">
    <property type="entry name" value="tRNA_SAD"/>
    <property type="match status" value="1"/>
</dbReference>
<dbReference type="HAMAP" id="MF_00036_B">
    <property type="entry name" value="Ala_tRNA_synth_B"/>
    <property type="match status" value="1"/>
</dbReference>
<proteinExistence type="inferred from homology"/>
<comment type="function">
    <text evidence="9">Catalyzes the attachment of alanine to tRNA(Ala) in a two-step reaction: alanine is first activated by ATP to form Ala-AMP and then transferred to the acceptor end of tRNA(Ala). Also edits incorrectly charged Ser-tRNA(Ala) and Gly-tRNA(Ala) via its editing domain.</text>
</comment>
<dbReference type="STRING" id="1802200.A2812_00380"/>
<dbReference type="Pfam" id="PF01411">
    <property type="entry name" value="tRNA-synt_2c"/>
    <property type="match status" value="1"/>
</dbReference>
<evidence type="ECO:0000313" key="12">
    <source>
        <dbReference type="Proteomes" id="UP000177190"/>
    </source>
</evidence>
<feature type="domain" description="Alanyl-transfer RNA synthetases family profile" evidence="10">
    <location>
        <begin position="1"/>
        <end position="609"/>
    </location>
</feature>
<evidence type="ECO:0000259" key="10">
    <source>
        <dbReference type="PROSITE" id="PS50860"/>
    </source>
</evidence>
<dbReference type="GO" id="GO:0000049">
    <property type="term" value="F:tRNA binding"/>
    <property type="evidence" value="ECO:0007669"/>
    <property type="project" value="UniProtKB-KW"/>
</dbReference>
<dbReference type="InterPro" id="IPR050058">
    <property type="entry name" value="Ala-tRNA_ligase"/>
</dbReference>
<dbReference type="AlphaFoldDB" id="A0A1G2HLI5"/>
<dbReference type="PRINTS" id="PR00980">
    <property type="entry name" value="TRNASYNTHALA"/>
</dbReference>
<keyword evidence="5 9" id="KW-0067">ATP-binding</keyword>
<dbReference type="GO" id="GO:0008270">
    <property type="term" value="F:zinc ion binding"/>
    <property type="evidence" value="ECO:0007669"/>
    <property type="project" value="UniProtKB-UniRule"/>
</dbReference>
<evidence type="ECO:0000256" key="9">
    <source>
        <dbReference type="HAMAP-Rule" id="MF_00036"/>
    </source>
</evidence>
<dbReference type="GO" id="GO:0005524">
    <property type="term" value="F:ATP binding"/>
    <property type="evidence" value="ECO:0007669"/>
    <property type="project" value="UniProtKB-UniRule"/>
</dbReference>
<dbReference type="SUPFAM" id="SSF101353">
    <property type="entry name" value="Putative anticodon-binding domain of alanyl-tRNA synthetase (AlaRS)"/>
    <property type="match status" value="1"/>
</dbReference>
<dbReference type="SUPFAM" id="SSF55186">
    <property type="entry name" value="ThrRS/AlaRS common domain"/>
    <property type="match status" value="1"/>
</dbReference>
<keyword evidence="2 9" id="KW-0820">tRNA-binding</keyword>
<evidence type="ECO:0000256" key="4">
    <source>
        <dbReference type="ARBA" id="ARBA00022741"/>
    </source>
</evidence>
<dbReference type="Proteomes" id="UP000177190">
    <property type="component" value="Unassembled WGS sequence"/>
</dbReference>
<dbReference type="Pfam" id="PF07973">
    <property type="entry name" value="tRNA_SAD"/>
    <property type="match status" value="1"/>
</dbReference>
<dbReference type="InterPro" id="IPR018165">
    <property type="entry name" value="Ala-tRNA-synth_IIc_core"/>
</dbReference>
<dbReference type="InterPro" id="IPR018162">
    <property type="entry name" value="Ala-tRNA-ligase_IIc_anticod-bd"/>
</dbReference>
<evidence type="ECO:0000256" key="6">
    <source>
        <dbReference type="ARBA" id="ARBA00022884"/>
    </source>
</evidence>
<dbReference type="GO" id="GO:0005737">
    <property type="term" value="C:cytoplasm"/>
    <property type="evidence" value="ECO:0007669"/>
    <property type="project" value="UniProtKB-SubCell"/>
</dbReference>
<keyword evidence="6 9" id="KW-0694">RNA-binding</keyword>
<keyword evidence="9" id="KW-0479">Metal-binding</keyword>
<name>A0A1G2HLI5_9BACT</name>
<keyword evidence="7 9" id="KW-0648">Protein biosynthesis</keyword>
<organism evidence="11 12">
    <name type="scientific">Candidatus Staskawiczbacteria bacterium RIFCSPHIGHO2_01_FULL_36_16</name>
    <dbReference type="NCBI Taxonomy" id="1802200"/>
    <lineage>
        <taxon>Bacteria</taxon>
        <taxon>Candidatus Staskawicziibacteriota</taxon>
    </lineage>
</organism>
<comment type="similarity">
    <text evidence="1 9">Belongs to the class-II aminoacyl-tRNA synthetase family.</text>
</comment>
<sequence length="609" mass="68732">MKSSELRTKYLEFFKKKGHKIIPSASLIPENDPTVLFTTAGMHPLVPFLLGEKHPSGKRLASAQKCIRTGDIDEVGDDTHLTFFEMLGNWSLGDPIRTNGDDSPTSNGAGYWKEDAIKWSYEFLTKELKIPAERLAVSCFAGDDDAPKDKESAEIWEGLGIKKERIAFLPKEDNWWGPAGQTGPCGPDTEMFYWKLNDTSAPEEFDPKDKNWVEIWNDVFMQYVKTEDGKYIPAKQKNVDTGMGLERTIAVLNGKENVYETDLFLPIIEKIEELSGKKYEENPPSHKATDGQSKKAFRIIADHVKTSAFLLASEIEPSNLGRGYILRRLIRRAIRYGKQLGIEENFIIKIYPAVAEIYADFYTEIKNKKDFILKQFETEEEKFEKTLENGLKEFEKLENISGKDAFDLYQTYGFPIEITEELAKEKGISINIEEFKEEFKKHQELSQTASAGMFKGGLADASEETTKLHTAAHLLLAGLRKVLGGHVAQKGSNINSERLRFDFSHSEKMTGEQIKDVENFVNGIIEKDLPVVCEEMPLEKAKELNAMGVFESKYGEKVKVYTIGFGDNIVSREICGGPHVENTGILGNFKIQKEESSSAGVRRIKAILK</sequence>
<comment type="domain">
    <text evidence="9">Consists of three domains; the N-terminal catalytic domain, the editing domain and the C-terminal C-Ala domain. The editing domain removes incorrectly charged amino acids, while the C-Ala domain, along with tRNA(Ala), serves as a bridge to cooperatively bring together the editing and aminoacylation centers thus stimulating deacylation of misacylated tRNAs.</text>
</comment>
<evidence type="ECO:0000256" key="7">
    <source>
        <dbReference type="ARBA" id="ARBA00022917"/>
    </source>
</evidence>
<dbReference type="GO" id="GO:0004813">
    <property type="term" value="F:alanine-tRNA ligase activity"/>
    <property type="evidence" value="ECO:0007669"/>
    <property type="project" value="UniProtKB-UniRule"/>
</dbReference>
<comment type="catalytic activity">
    <reaction evidence="9">
        <text>tRNA(Ala) + L-alanine + ATP = L-alanyl-tRNA(Ala) + AMP + diphosphate</text>
        <dbReference type="Rhea" id="RHEA:12540"/>
        <dbReference type="Rhea" id="RHEA-COMP:9657"/>
        <dbReference type="Rhea" id="RHEA-COMP:9923"/>
        <dbReference type="ChEBI" id="CHEBI:30616"/>
        <dbReference type="ChEBI" id="CHEBI:33019"/>
        <dbReference type="ChEBI" id="CHEBI:57972"/>
        <dbReference type="ChEBI" id="CHEBI:78442"/>
        <dbReference type="ChEBI" id="CHEBI:78497"/>
        <dbReference type="ChEBI" id="CHEBI:456215"/>
        <dbReference type="EC" id="6.1.1.7"/>
    </reaction>
</comment>
<comment type="subcellular location">
    <subcellularLocation>
        <location evidence="9">Cytoplasm</location>
    </subcellularLocation>
</comment>
<comment type="cofactor">
    <cofactor evidence="9">
        <name>Zn(2+)</name>
        <dbReference type="ChEBI" id="CHEBI:29105"/>
    </cofactor>
    <text evidence="9">Binds 1 zinc ion per subunit.</text>
</comment>
<dbReference type="SUPFAM" id="SSF55681">
    <property type="entry name" value="Class II aaRS and biotin synthetases"/>
    <property type="match status" value="1"/>
</dbReference>
<dbReference type="GO" id="GO:0002161">
    <property type="term" value="F:aminoacyl-tRNA deacylase activity"/>
    <property type="evidence" value="ECO:0007669"/>
    <property type="project" value="TreeGrafter"/>
</dbReference>
<evidence type="ECO:0000256" key="1">
    <source>
        <dbReference type="ARBA" id="ARBA00008226"/>
    </source>
</evidence>
<keyword evidence="9" id="KW-0963">Cytoplasm</keyword>
<dbReference type="GO" id="GO:0006419">
    <property type="term" value="P:alanyl-tRNA aminoacylation"/>
    <property type="evidence" value="ECO:0007669"/>
    <property type="project" value="UniProtKB-UniRule"/>
</dbReference>
<dbReference type="CDD" id="cd00673">
    <property type="entry name" value="AlaRS_core"/>
    <property type="match status" value="1"/>
</dbReference>